<geneLocation type="plasmid" evidence="1">
    <name>SAP2</name>
</geneLocation>
<dbReference type="OrthoDB" id="4217200at2"/>
<name>A0A143SZ88_STRAW</name>
<sequence length="109" mass="11714">MPTSRLKARPPDLTAGTPALMAIAARRLKNLPRGLTCSAALAPIPIYPPAVSFDQCGTRPDRWTIQGQPDEGPVAIAFERGELGRLTTEGDRAVVTPYGGPHWILERLG</sequence>
<proteinExistence type="predicted"/>
<dbReference type="EMBL" id="AP017380">
    <property type="protein sequence ID" value="BAU77495.1"/>
    <property type="molecule type" value="Genomic_DNA"/>
</dbReference>
<gene>
    <name evidence="1" type="ORF">SAVERM_2p051</name>
</gene>
<organism evidence="1">
    <name type="scientific">Streptomyces avermitilis (strain ATCC 31267 / DSM 46492 / JCM 5070 / NBRC 14893 / NCIMB 12804 / NRRL 8165 / MA-4680)</name>
    <dbReference type="NCBI Taxonomy" id="227882"/>
    <lineage>
        <taxon>Bacteria</taxon>
        <taxon>Bacillati</taxon>
        <taxon>Actinomycetota</taxon>
        <taxon>Actinomycetes</taxon>
        <taxon>Kitasatosporales</taxon>
        <taxon>Streptomycetaceae</taxon>
        <taxon>Streptomyces</taxon>
    </lineage>
</organism>
<dbReference type="RefSeq" id="WP_137951584.1">
    <property type="nucleotide sequence ID" value="NZ_BAVY01000051.1"/>
</dbReference>
<dbReference type="AlphaFoldDB" id="A0A143SZ88"/>
<protein>
    <submittedName>
        <fullName evidence="1">Uncharacterized protein</fullName>
    </submittedName>
</protein>
<evidence type="ECO:0000313" key="1">
    <source>
        <dbReference type="EMBL" id="BAU77495.1"/>
    </source>
</evidence>
<reference evidence="1" key="1">
    <citation type="submission" date="2016-03" db="EMBL/GenBank/DDBJ databases">
        <title>Complete sequence of the second linear plasmid SAP2 of Streptomyces avermitilis.</title>
        <authorList>
            <person name="Ikeda H."/>
        </authorList>
    </citation>
    <scope>NUCLEOTIDE SEQUENCE</scope>
    <source>
        <strain evidence="1">MA-4680</strain>
        <plasmid evidence="1">SAP2</plasmid>
    </source>
</reference>
<keyword evidence="1" id="KW-0614">Plasmid</keyword>
<accession>A0A143SZ88</accession>